<protein>
    <submittedName>
        <fullName evidence="2">Uncharacterized protein</fullName>
    </submittedName>
</protein>
<organism evidence="2 3">
    <name type="scientific">Paspalum notatum var. saurae</name>
    <dbReference type="NCBI Taxonomy" id="547442"/>
    <lineage>
        <taxon>Eukaryota</taxon>
        <taxon>Viridiplantae</taxon>
        <taxon>Streptophyta</taxon>
        <taxon>Embryophyta</taxon>
        <taxon>Tracheophyta</taxon>
        <taxon>Spermatophyta</taxon>
        <taxon>Magnoliopsida</taxon>
        <taxon>Liliopsida</taxon>
        <taxon>Poales</taxon>
        <taxon>Poaceae</taxon>
        <taxon>PACMAD clade</taxon>
        <taxon>Panicoideae</taxon>
        <taxon>Andropogonodae</taxon>
        <taxon>Paspaleae</taxon>
        <taxon>Paspalinae</taxon>
        <taxon>Paspalum</taxon>
    </lineage>
</organism>
<proteinExistence type="predicted"/>
<name>A0AAQ3X6V6_PASNO</name>
<feature type="compositionally biased region" description="Polar residues" evidence="1">
    <location>
        <begin position="246"/>
        <end position="261"/>
    </location>
</feature>
<sequence>MEGAEYVSSCESEDGFPRLLRETLKWFNLSGYPEYHGKVFLDEGQWKWVVGVQLKADGAPERWSTVIGNSFLDACHVAARDTLRILCSSYQGINPASPVKLFPPAEKNSLRWIQQLQALQQMRNADDPTVAYLALYLHTLDVEYDKLRFQYGKLEVRHKGIKALLTKTQQELQLLRTKKILRQVKREEESSSNPQCPSHIDEVQVAYRVATNPPVQADPSHQVNAHIREDRASMGAFLSLSFPEEGSSSQPAVQNQASNPQKLKAVLRE</sequence>
<keyword evidence="3" id="KW-1185">Reference proteome</keyword>
<gene>
    <name evidence="2" type="ORF">U9M48_033648</name>
</gene>
<evidence type="ECO:0000313" key="3">
    <source>
        <dbReference type="Proteomes" id="UP001341281"/>
    </source>
</evidence>
<dbReference type="Proteomes" id="UP001341281">
    <property type="component" value="Chromosome 07"/>
</dbReference>
<evidence type="ECO:0000313" key="2">
    <source>
        <dbReference type="EMBL" id="WVZ86937.1"/>
    </source>
</evidence>
<dbReference type="AlphaFoldDB" id="A0AAQ3X6V6"/>
<accession>A0AAQ3X6V6</accession>
<reference evidence="2 3" key="1">
    <citation type="submission" date="2024-02" db="EMBL/GenBank/DDBJ databases">
        <title>High-quality chromosome-scale genome assembly of Pensacola bahiagrass (Paspalum notatum Flugge var. saurae).</title>
        <authorList>
            <person name="Vega J.M."/>
            <person name="Podio M."/>
            <person name="Orjuela J."/>
            <person name="Siena L.A."/>
            <person name="Pessino S.C."/>
            <person name="Combes M.C."/>
            <person name="Mariac C."/>
            <person name="Albertini E."/>
            <person name="Pupilli F."/>
            <person name="Ortiz J.P.A."/>
            <person name="Leblanc O."/>
        </authorList>
    </citation>
    <scope>NUCLEOTIDE SEQUENCE [LARGE SCALE GENOMIC DNA]</scope>
    <source>
        <strain evidence="2">R1</strain>
        <tissue evidence="2">Leaf</tissue>
    </source>
</reference>
<dbReference type="EMBL" id="CP144751">
    <property type="protein sequence ID" value="WVZ86937.1"/>
    <property type="molecule type" value="Genomic_DNA"/>
</dbReference>
<evidence type="ECO:0000256" key="1">
    <source>
        <dbReference type="SAM" id="MobiDB-lite"/>
    </source>
</evidence>
<feature type="region of interest" description="Disordered" evidence="1">
    <location>
        <begin position="241"/>
        <end position="269"/>
    </location>
</feature>